<evidence type="ECO:0000256" key="4">
    <source>
        <dbReference type="ARBA" id="ARBA00023157"/>
    </source>
</evidence>
<protein>
    <recommendedName>
        <fullName evidence="6 7">Thioredoxin</fullName>
    </recommendedName>
</protein>
<evidence type="ECO:0000256" key="5">
    <source>
        <dbReference type="ARBA" id="ARBA00023284"/>
    </source>
</evidence>
<dbReference type="InterPro" id="IPR017937">
    <property type="entry name" value="Thioredoxin_CS"/>
</dbReference>
<dbReference type="InterPro" id="IPR036249">
    <property type="entry name" value="Thioredoxin-like_sf"/>
</dbReference>
<feature type="domain" description="Thioredoxin" evidence="10">
    <location>
        <begin position="1"/>
        <end position="104"/>
    </location>
</feature>
<keyword evidence="5 9" id="KW-0676">Redox-active center</keyword>
<evidence type="ECO:0000313" key="12">
    <source>
        <dbReference type="Proteomes" id="UP000187417"/>
    </source>
</evidence>
<dbReference type="SUPFAM" id="SSF52833">
    <property type="entry name" value="Thioredoxin-like"/>
    <property type="match status" value="1"/>
</dbReference>
<dbReference type="RefSeq" id="WP_004328018.1">
    <property type="nucleotide sequence ID" value="NZ_BAAFKT010000006.1"/>
</dbReference>
<organism evidence="11 12">
    <name type="scientific">Alistipes putredinis</name>
    <dbReference type="NCBI Taxonomy" id="28117"/>
    <lineage>
        <taxon>Bacteria</taxon>
        <taxon>Pseudomonadati</taxon>
        <taxon>Bacteroidota</taxon>
        <taxon>Bacteroidia</taxon>
        <taxon>Bacteroidales</taxon>
        <taxon>Rikenellaceae</taxon>
        <taxon>Alistipes</taxon>
    </lineage>
</organism>
<dbReference type="AlphaFoldDB" id="A0A1Q6F4E0"/>
<dbReference type="PRINTS" id="PR00421">
    <property type="entry name" value="THIOREDOXIN"/>
</dbReference>
<dbReference type="GO" id="GO:0015035">
    <property type="term" value="F:protein-disulfide reductase activity"/>
    <property type="evidence" value="ECO:0007669"/>
    <property type="project" value="UniProtKB-UniRule"/>
</dbReference>
<dbReference type="PANTHER" id="PTHR45663">
    <property type="entry name" value="GEO12009P1"/>
    <property type="match status" value="1"/>
</dbReference>
<dbReference type="Pfam" id="PF00085">
    <property type="entry name" value="Thioredoxin"/>
    <property type="match status" value="1"/>
</dbReference>
<feature type="site" description="Contributes to redox potential value" evidence="8">
    <location>
        <position position="31"/>
    </location>
</feature>
<dbReference type="GO" id="GO:0045454">
    <property type="term" value="P:cell redox homeostasis"/>
    <property type="evidence" value="ECO:0007669"/>
    <property type="project" value="TreeGrafter"/>
</dbReference>
<evidence type="ECO:0000256" key="7">
    <source>
        <dbReference type="PIRNR" id="PIRNR000077"/>
    </source>
</evidence>
<dbReference type="GO" id="GO:0005829">
    <property type="term" value="C:cytosol"/>
    <property type="evidence" value="ECO:0007669"/>
    <property type="project" value="TreeGrafter"/>
</dbReference>
<dbReference type="Proteomes" id="UP000187417">
    <property type="component" value="Unassembled WGS sequence"/>
</dbReference>
<dbReference type="NCBIfam" id="TIGR01068">
    <property type="entry name" value="thioredoxin"/>
    <property type="match status" value="1"/>
</dbReference>
<dbReference type="PIRSF" id="PIRSF000077">
    <property type="entry name" value="Thioredoxin"/>
    <property type="match status" value="1"/>
</dbReference>
<evidence type="ECO:0000313" key="11">
    <source>
        <dbReference type="EMBL" id="OKY93774.1"/>
    </source>
</evidence>
<keyword evidence="4 9" id="KW-1015">Disulfide bond</keyword>
<dbReference type="PROSITE" id="PS00194">
    <property type="entry name" value="THIOREDOXIN_1"/>
    <property type="match status" value="1"/>
</dbReference>
<dbReference type="InterPro" id="IPR005746">
    <property type="entry name" value="Thioredoxin"/>
</dbReference>
<feature type="active site" description="Nucleophile" evidence="8">
    <location>
        <position position="32"/>
    </location>
</feature>
<feature type="active site" description="Nucleophile" evidence="8">
    <location>
        <position position="29"/>
    </location>
</feature>
<evidence type="ECO:0000256" key="9">
    <source>
        <dbReference type="PIRSR" id="PIRSR000077-4"/>
    </source>
</evidence>
<evidence type="ECO:0000259" key="10">
    <source>
        <dbReference type="PROSITE" id="PS51352"/>
    </source>
</evidence>
<dbReference type="STRING" id="28117.BHV66_07640"/>
<proteinExistence type="inferred from homology"/>
<dbReference type="PANTHER" id="PTHR45663:SF11">
    <property type="entry name" value="GEO12009P1"/>
    <property type="match status" value="1"/>
</dbReference>
<evidence type="ECO:0000256" key="8">
    <source>
        <dbReference type="PIRSR" id="PIRSR000077-1"/>
    </source>
</evidence>
<evidence type="ECO:0000256" key="6">
    <source>
        <dbReference type="NCBIfam" id="TIGR01068"/>
    </source>
</evidence>
<feature type="site" description="Deprotonates C-terminal active site Cys" evidence="8">
    <location>
        <position position="23"/>
    </location>
</feature>
<feature type="disulfide bond" description="Redox-active" evidence="9">
    <location>
        <begin position="29"/>
        <end position="32"/>
    </location>
</feature>
<evidence type="ECO:0000256" key="3">
    <source>
        <dbReference type="ARBA" id="ARBA00022982"/>
    </source>
</evidence>
<dbReference type="Gene3D" id="3.40.30.10">
    <property type="entry name" value="Glutaredoxin"/>
    <property type="match status" value="1"/>
</dbReference>
<evidence type="ECO:0000256" key="2">
    <source>
        <dbReference type="ARBA" id="ARBA00022448"/>
    </source>
</evidence>
<dbReference type="EMBL" id="MNQH01000032">
    <property type="protein sequence ID" value="OKY93774.1"/>
    <property type="molecule type" value="Genomic_DNA"/>
</dbReference>
<keyword evidence="3" id="KW-0249">Electron transport</keyword>
<name>A0A1Q6F4E0_9BACT</name>
<comment type="caution">
    <text evidence="11">The sequence shown here is derived from an EMBL/GenBank/DDBJ whole genome shotgun (WGS) entry which is preliminary data.</text>
</comment>
<evidence type="ECO:0000256" key="1">
    <source>
        <dbReference type="ARBA" id="ARBA00008987"/>
    </source>
</evidence>
<dbReference type="CDD" id="cd02947">
    <property type="entry name" value="TRX_family"/>
    <property type="match status" value="1"/>
</dbReference>
<comment type="similarity">
    <text evidence="1 7">Belongs to the thioredoxin family.</text>
</comment>
<dbReference type="PROSITE" id="PS51352">
    <property type="entry name" value="THIOREDOXIN_2"/>
    <property type="match status" value="1"/>
</dbReference>
<accession>A0A1Q6F4E0</accession>
<dbReference type="GeneID" id="73802502"/>
<dbReference type="InterPro" id="IPR013766">
    <property type="entry name" value="Thioredoxin_domain"/>
</dbReference>
<feature type="site" description="Contributes to redox potential value" evidence="8">
    <location>
        <position position="30"/>
    </location>
</feature>
<keyword evidence="2" id="KW-0813">Transport</keyword>
<sequence length="104" mass="11456">MALAITKDNFEEISASQLPVVIDFWAEWCGPCRMISPIIDELAGEYEGRAVIGKCDVDNNDDIVGKFMVRNIPTIVFIKGGQVVDKQVGACTKADLVKKLEKLL</sequence>
<reference evidence="11 12" key="1">
    <citation type="journal article" date="2016" name="Nat. Biotechnol.">
        <title>Measurement of bacterial replication rates in microbial communities.</title>
        <authorList>
            <person name="Brown C.T."/>
            <person name="Olm M.R."/>
            <person name="Thomas B.C."/>
            <person name="Banfield J.F."/>
        </authorList>
    </citation>
    <scope>NUCLEOTIDE SEQUENCE [LARGE SCALE GENOMIC DNA]</scope>
    <source>
        <strain evidence="11">CAG:67_53_122</strain>
    </source>
</reference>
<dbReference type="FunFam" id="3.40.30.10:FF:000001">
    <property type="entry name" value="Thioredoxin"/>
    <property type="match status" value="1"/>
</dbReference>
<gene>
    <name evidence="11" type="ORF">BHV66_07640</name>
</gene>